<feature type="transmembrane region" description="Helical" evidence="2">
    <location>
        <begin position="116"/>
        <end position="135"/>
    </location>
</feature>
<keyword evidence="2" id="KW-0812">Transmembrane</keyword>
<evidence type="ECO:0000256" key="1">
    <source>
        <dbReference type="ARBA" id="ARBA00022448"/>
    </source>
</evidence>
<dbReference type="InterPro" id="IPR002528">
    <property type="entry name" value="MATE_fam"/>
</dbReference>
<dbReference type="Proteomes" id="UP000811282">
    <property type="component" value="Unassembled WGS sequence"/>
</dbReference>
<keyword evidence="4" id="KW-1185">Reference proteome</keyword>
<keyword evidence="2" id="KW-1133">Transmembrane helix</keyword>
<dbReference type="PANTHER" id="PTHR43298">
    <property type="entry name" value="MULTIDRUG RESISTANCE PROTEIN NORM-RELATED"/>
    <property type="match status" value="1"/>
</dbReference>
<keyword evidence="2" id="KW-0472">Membrane</keyword>
<keyword evidence="1" id="KW-0813">Transport</keyword>
<sequence>MARAAPDGETRVLLAIAAPLAVAQIGQMAMMLTASMVLWRLDSVALAGAWLLSLLVSLPLILLLTHITPLLRLFGVTADVAGYAGQFCRAYAWGIPAMLCSAPLRYYLASLERTRIVMWVAFIVSGVHFPLSWLWVLGAGDARGHGIAGAGYALSLCWWLMLVGLALYSARQRMLPPGMLRLPARELRTAVGALLRIGWPIGGLYAAEMGLISFSSLLAGQFGAVSLGAHMVCMNVANIIFMVPLSLG</sequence>
<gene>
    <name evidence="3" type="ORF">JZM24_15065</name>
</gene>
<comment type="caution">
    <text evidence="3">The sequence shown here is derived from an EMBL/GenBank/DDBJ whole genome shotgun (WGS) entry which is preliminary data.</text>
</comment>
<feature type="transmembrane region" description="Helical" evidence="2">
    <location>
        <begin position="227"/>
        <end position="247"/>
    </location>
</feature>
<dbReference type="Pfam" id="PF01554">
    <property type="entry name" value="MatE"/>
    <property type="match status" value="1"/>
</dbReference>
<dbReference type="EMBL" id="JAFJYC010000002">
    <property type="protein sequence ID" value="MBT9433111.1"/>
    <property type="molecule type" value="Genomic_DNA"/>
</dbReference>
<name>A0ABS5YDM6_9GAMM</name>
<feature type="transmembrane region" description="Helical" evidence="2">
    <location>
        <begin position="12"/>
        <end position="38"/>
    </location>
</feature>
<protein>
    <recommendedName>
        <fullName evidence="5">MATE family efflux transporter</fullName>
    </recommendedName>
</protein>
<evidence type="ECO:0008006" key="5">
    <source>
        <dbReference type="Google" id="ProtNLM"/>
    </source>
</evidence>
<dbReference type="PANTHER" id="PTHR43298:SF2">
    <property type="entry name" value="FMN_FAD EXPORTER YEEO-RELATED"/>
    <property type="match status" value="1"/>
</dbReference>
<proteinExistence type="predicted"/>
<feature type="transmembrane region" description="Helical" evidence="2">
    <location>
        <begin position="147"/>
        <end position="168"/>
    </location>
</feature>
<dbReference type="RefSeq" id="WP_215670666.1">
    <property type="nucleotide sequence ID" value="NZ_JAFJYC010000002.1"/>
</dbReference>
<evidence type="ECO:0000313" key="4">
    <source>
        <dbReference type="Proteomes" id="UP000811282"/>
    </source>
</evidence>
<reference evidence="3 4" key="1">
    <citation type="journal article" date="2021" name="Genome Biol. Evol.">
        <title>The evolution of interdependence in a four-way mealybug symbiosis.</title>
        <authorList>
            <person name="Garber A.I."/>
            <person name="Kupper M."/>
            <person name="Laetsch D.R."/>
            <person name="Weldon S.R."/>
            <person name="Ladinsky M.S."/>
            <person name="Bjorkman P.J."/>
            <person name="McCutcheon J.P."/>
        </authorList>
    </citation>
    <scope>NUCLEOTIDE SEQUENCE [LARGE SCALE GENOMIC DNA]</scope>
    <source>
        <strain evidence="3">SOD</strain>
    </source>
</reference>
<feature type="transmembrane region" description="Helical" evidence="2">
    <location>
        <begin position="44"/>
        <end position="64"/>
    </location>
</feature>
<feature type="transmembrane region" description="Helical" evidence="2">
    <location>
        <begin position="189"/>
        <end position="207"/>
    </location>
</feature>
<evidence type="ECO:0000256" key="2">
    <source>
        <dbReference type="SAM" id="Phobius"/>
    </source>
</evidence>
<dbReference type="InterPro" id="IPR050222">
    <property type="entry name" value="MATE_MdtK"/>
</dbReference>
<accession>A0ABS5YDM6</accession>
<organism evidence="3 4">
    <name type="scientific">Candidatus Sodalis endolongispinus</name>
    <dbReference type="NCBI Taxonomy" id="2812662"/>
    <lineage>
        <taxon>Bacteria</taxon>
        <taxon>Pseudomonadati</taxon>
        <taxon>Pseudomonadota</taxon>
        <taxon>Gammaproteobacteria</taxon>
        <taxon>Enterobacterales</taxon>
        <taxon>Bruguierivoracaceae</taxon>
        <taxon>Sodalis</taxon>
    </lineage>
</organism>
<evidence type="ECO:0000313" key="3">
    <source>
        <dbReference type="EMBL" id="MBT9433111.1"/>
    </source>
</evidence>